<dbReference type="Proteomes" id="UP001219525">
    <property type="component" value="Unassembled WGS sequence"/>
</dbReference>
<accession>A0AAD6URG6</accession>
<sequence>MTLQTGCTVILIKTLPNDPLLTSPHRNIPAFARSGITSAPRCCLMIAPVQDRKGWTSIPKNAADIPIFPSVDFDNAVRSYVARARVSHVARGGTGSQAPGQAVGGGRRAAGGGAGAGDRQPTSARFGEHVLVFGVLAPEITSITRLTSLSVRLSIVNNKVLFRWPRTFRVGPQVPLRVPVGHLSGLNTCAHPYTRRYGPAGGLIRGNHIPAGTGPGFGGPKTRSYTFRLVGSKMELQQEALLLFNDAS</sequence>
<organism evidence="2 3">
    <name type="scientific">Mycena pura</name>
    <dbReference type="NCBI Taxonomy" id="153505"/>
    <lineage>
        <taxon>Eukaryota</taxon>
        <taxon>Fungi</taxon>
        <taxon>Dikarya</taxon>
        <taxon>Basidiomycota</taxon>
        <taxon>Agaricomycotina</taxon>
        <taxon>Agaricomycetes</taxon>
        <taxon>Agaricomycetidae</taxon>
        <taxon>Agaricales</taxon>
        <taxon>Marasmiineae</taxon>
        <taxon>Mycenaceae</taxon>
        <taxon>Mycena</taxon>
    </lineage>
</organism>
<dbReference type="EMBL" id="JARJCW010000124">
    <property type="protein sequence ID" value="KAJ7192079.1"/>
    <property type="molecule type" value="Genomic_DNA"/>
</dbReference>
<evidence type="ECO:0000256" key="1">
    <source>
        <dbReference type="SAM" id="MobiDB-lite"/>
    </source>
</evidence>
<comment type="caution">
    <text evidence="2">The sequence shown here is derived from an EMBL/GenBank/DDBJ whole genome shotgun (WGS) entry which is preliminary data.</text>
</comment>
<feature type="region of interest" description="Disordered" evidence="1">
    <location>
        <begin position="91"/>
        <end position="122"/>
    </location>
</feature>
<keyword evidence="3" id="KW-1185">Reference proteome</keyword>
<protein>
    <submittedName>
        <fullName evidence="2">Uncharacterized protein</fullName>
    </submittedName>
</protein>
<evidence type="ECO:0000313" key="2">
    <source>
        <dbReference type="EMBL" id="KAJ7192079.1"/>
    </source>
</evidence>
<dbReference type="AlphaFoldDB" id="A0AAD6URG6"/>
<feature type="compositionally biased region" description="Gly residues" evidence="1">
    <location>
        <begin position="102"/>
        <end position="116"/>
    </location>
</feature>
<gene>
    <name evidence="2" type="ORF">GGX14DRAFT_406625</name>
</gene>
<evidence type="ECO:0000313" key="3">
    <source>
        <dbReference type="Proteomes" id="UP001219525"/>
    </source>
</evidence>
<name>A0AAD6URG6_9AGAR</name>
<proteinExistence type="predicted"/>
<reference evidence="2" key="1">
    <citation type="submission" date="2023-03" db="EMBL/GenBank/DDBJ databases">
        <title>Massive genome expansion in bonnet fungi (Mycena s.s.) driven by repeated elements and novel gene families across ecological guilds.</title>
        <authorList>
            <consortium name="Lawrence Berkeley National Laboratory"/>
            <person name="Harder C.B."/>
            <person name="Miyauchi S."/>
            <person name="Viragh M."/>
            <person name="Kuo A."/>
            <person name="Thoen E."/>
            <person name="Andreopoulos B."/>
            <person name="Lu D."/>
            <person name="Skrede I."/>
            <person name="Drula E."/>
            <person name="Henrissat B."/>
            <person name="Morin E."/>
            <person name="Kohler A."/>
            <person name="Barry K."/>
            <person name="LaButti K."/>
            <person name="Morin E."/>
            <person name="Salamov A."/>
            <person name="Lipzen A."/>
            <person name="Mereny Z."/>
            <person name="Hegedus B."/>
            <person name="Baldrian P."/>
            <person name="Stursova M."/>
            <person name="Weitz H."/>
            <person name="Taylor A."/>
            <person name="Grigoriev I.V."/>
            <person name="Nagy L.G."/>
            <person name="Martin F."/>
            <person name="Kauserud H."/>
        </authorList>
    </citation>
    <scope>NUCLEOTIDE SEQUENCE</scope>
    <source>
        <strain evidence="2">9144</strain>
    </source>
</reference>